<dbReference type="InterPro" id="IPR036188">
    <property type="entry name" value="FAD/NAD-bd_sf"/>
</dbReference>
<dbReference type="SUPFAM" id="SSF51905">
    <property type="entry name" value="FAD/NAD(P)-binding domain"/>
    <property type="match status" value="1"/>
</dbReference>
<protein>
    <recommendedName>
        <fullName evidence="2">FAD-binding domain-containing protein</fullName>
    </recommendedName>
</protein>
<proteinExistence type="predicted"/>
<accession>A0A150RE70</accession>
<evidence type="ECO:0000313" key="4">
    <source>
        <dbReference type="Proteomes" id="UP000075635"/>
    </source>
</evidence>
<name>A0A150RE70_SORCE</name>
<evidence type="ECO:0000313" key="3">
    <source>
        <dbReference type="EMBL" id="KYF78569.1"/>
    </source>
</evidence>
<dbReference type="PANTHER" id="PTHR43747">
    <property type="entry name" value="FAD-BINDING PROTEIN"/>
    <property type="match status" value="1"/>
</dbReference>
<feature type="domain" description="FAD-binding" evidence="2">
    <location>
        <begin position="5"/>
        <end position="194"/>
    </location>
</feature>
<evidence type="ECO:0000256" key="1">
    <source>
        <dbReference type="ARBA" id="ARBA00023002"/>
    </source>
</evidence>
<reference evidence="3 4" key="1">
    <citation type="submission" date="2014-02" db="EMBL/GenBank/DDBJ databases">
        <title>The small core and large imbalanced accessory genome model reveals a collaborative survival strategy of Sorangium cellulosum strains in nature.</title>
        <authorList>
            <person name="Han K."/>
            <person name="Peng R."/>
            <person name="Blom J."/>
            <person name="Li Y.-Z."/>
        </authorList>
    </citation>
    <scope>NUCLEOTIDE SEQUENCE [LARGE SCALE GENOMIC DNA]</scope>
    <source>
        <strain evidence="3 4">So0011-07</strain>
    </source>
</reference>
<dbReference type="GO" id="GO:0071949">
    <property type="term" value="F:FAD binding"/>
    <property type="evidence" value="ECO:0007669"/>
    <property type="project" value="InterPro"/>
</dbReference>
<dbReference type="InterPro" id="IPR050816">
    <property type="entry name" value="Flavin-dep_Halogenase_NPB"/>
</dbReference>
<sequence>MENSYDIVVIGSGIAGASVALCLGRVGARTLVVERKSHPRFAIGESTLPTTSILLRHLGRAYGVPELAQVCHYVGCKQNGLTAWPKQHFWFAYNHEGRPVSPDEELMLETLLLPQGPDCHWMRADVDGFLTSRLPAYGVDYTDHTEVVDFVTRADGVELRLRRADGEHVVRAKYVVDASGHASFLADKFDLRDPVPRLKTNTRVIFSHFRNVRPTNDLLGGPHANFRFNRFNGTQHHVFRGGWMWIIPFDNGVTSVGLVLDRDAYPLDPSTPPKDEFWRFIERFPTVKEHLRGAEAIREYNRTDRVQFTSKTILGERFILTPHAAGFVDALYSSGVLLTCAFIARFIPLARQALADGDFSPERFRGVERDFFGELEQVDRLVSGSIRASRHREVHKQFWKTWVYASFAQAASKLLHPDALGIQLYGGSIPAFRRDVARMHEIVSEEGGDELERAARLREIITGWHEQISYGMVHTFGEPDVGGSLCITAPDFKQSRERLSAFLQNHAAKYPEHLPKLDLQHATAWVKEGSKHRENYVATYANENDTSALRRSLGVIFEGANPSFDYFTDLRS</sequence>
<dbReference type="Gene3D" id="3.50.50.60">
    <property type="entry name" value="FAD/NAD(P)-binding domain"/>
    <property type="match status" value="1"/>
</dbReference>
<dbReference type="GO" id="GO:0016491">
    <property type="term" value="F:oxidoreductase activity"/>
    <property type="evidence" value="ECO:0007669"/>
    <property type="project" value="UniProtKB-KW"/>
</dbReference>
<dbReference type="Pfam" id="PF01494">
    <property type="entry name" value="FAD_binding_3"/>
    <property type="match status" value="1"/>
</dbReference>
<dbReference type="InterPro" id="IPR002938">
    <property type="entry name" value="FAD-bd"/>
</dbReference>
<comment type="caution">
    <text evidence="3">The sequence shown here is derived from an EMBL/GenBank/DDBJ whole genome shotgun (WGS) entry which is preliminary data.</text>
</comment>
<evidence type="ECO:0000259" key="2">
    <source>
        <dbReference type="Pfam" id="PF01494"/>
    </source>
</evidence>
<dbReference type="PANTHER" id="PTHR43747:SF5">
    <property type="entry name" value="FAD-BINDING DOMAIN-CONTAINING PROTEIN"/>
    <property type="match status" value="1"/>
</dbReference>
<organism evidence="3 4">
    <name type="scientific">Sorangium cellulosum</name>
    <name type="common">Polyangium cellulosum</name>
    <dbReference type="NCBI Taxonomy" id="56"/>
    <lineage>
        <taxon>Bacteria</taxon>
        <taxon>Pseudomonadati</taxon>
        <taxon>Myxococcota</taxon>
        <taxon>Polyangia</taxon>
        <taxon>Polyangiales</taxon>
        <taxon>Polyangiaceae</taxon>
        <taxon>Sorangium</taxon>
    </lineage>
</organism>
<dbReference type="PRINTS" id="PR00420">
    <property type="entry name" value="RNGMNOXGNASE"/>
</dbReference>
<dbReference type="AlphaFoldDB" id="A0A150RE70"/>
<dbReference type="EMBL" id="JEMB01002769">
    <property type="protein sequence ID" value="KYF78569.1"/>
    <property type="molecule type" value="Genomic_DNA"/>
</dbReference>
<gene>
    <name evidence="3" type="ORF">BE17_36400</name>
</gene>
<keyword evidence="1" id="KW-0560">Oxidoreductase</keyword>
<dbReference type="Proteomes" id="UP000075635">
    <property type="component" value="Unassembled WGS sequence"/>
</dbReference>